<evidence type="ECO:0000313" key="9">
    <source>
        <dbReference type="Proteomes" id="UP001180020"/>
    </source>
</evidence>
<evidence type="ECO:0000256" key="2">
    <source>
        <dbReference type="ARBA" id="ARBA00022692"/>
    </source>
</evidence>
<sequence>MHPQQPPPPPPPTPHHHLFQHHHRPHRRTRYYAHRLHDSLTSRFCKCFCSLFLSLLLLFGIILFVLFLSLRPHRPRFHLLSFSIPSLSLQQQPQPLSISFSVSDRNPNRNIGVYYDAMRASIFYHDRLVGKPATLRYPFYQPPKNTTVINGTVVSGPEGVVVNEYAWPVVGFRLELTSTIRFRLSTWDTHHHSMHVGCDVMVGSDGVVLPASKEKRCSIYFS</sequence>
<reference evidence="8" key="2">
    <citation type="submission" date="2023-06" db="EMBL/GenBank/DDBJ databases">
        <authorList>
            <person name="Ma L."/>
            <person name="Liu K.-W."/>
            <person name="Li Z."/>
            <person name="Hsiao Y.-Y."/>
            <person name="Qi Y."/>
            <person name="Fu T."/>
            <person name="Tang G."/>
            <person name="Zhang D."/>
            <person name="Sun W.-H."/>
            <person name="Liu D.-K."/>
            <person name="Li Y."/>
            <person name="Chen G.-Z."/>
            <person name="Liu X.-D."/>
            <person name="Liao X.-Y."/>
            <person name="Jiang Y.-T."/>
            <person name="Yu X."/>
            <person name="Hao Y."/>
            <person name="Huang J."/>
            <person name="Zhao X.-W."/>
            <person name="Ke S."/>
            <person name="Chen Y.-Y."/>
            <person name="Wu W.-L."/>
            <person name="Hsu J.-L."/>
            <person name="Lin Y.-F."/>
            <person name="Huang M.-D."/>
            <person name="Li C.-Y."/>
            <person name="Huang L."/>
            <person name="Wang Z.-W."/>
            <person name="Zhao X."/>
            <person name="Zhong W.-Y."/>
            <person name="Peng D.-H."/>
            <person name="Ahmad S."/>
            <person name="Lan S."/>
            <person name="Zhang J.-S."/>
            <person name="Tsai W.-C."/>
            <person name="Van De Peer Y."/>
            <person name="Liu Z.-J."/>
        </authorList>
    </citation>
    <scope>NUCLEOTIDE SEQUENCE</scope>
    <source>
        <strain evidence="8">CP</strain>
        <tissue evidence="8">Leaves</tissue>
    </source>
</reference>
<dbReference type="GO" id="GO:0009506">
    <property type="term" value="C:plasmodesma"/>
    <property type="evidence" value="ECO:0007669"/>
    <property type="project" value="TreeGrafter"/>
</dbReference>
<organism evidence="8 9">
    <name type="scientific">Acorus calamus</name>
    <name type="common">Sweet flag</name>
    <dbReference type="NCBI Taxonomy" id="4465"/>
    <lineage>
        <taxon>Eukaryota</taxon>
        <taxon>Viridiplantae</taxon>
        <taxon>Streptophyta</taxon>
        <taxon>Embryophyta</taxon>
        <taxon>Tracheophyta</taxon>
        <taxon>Spermatophyta</taxon>
        <taxon>Magnoliopsida</taxon>
        <taxon>Liliopsida</taxon>
        <taxon>Acoraceae</taxon>
        <taxon>Acorus</taxon>
    </lineage>
</organism>
<keyword evidence="2 6" id="KW-0812">Transmembrane</keyword>
<evidence type="ECO:0000256" key="5">
    <source>
        <dbReference type="SAM" id="MobiDB-lite"/>
    </source>
</evidence>
<dbReference type="GO" id="GO:0005886">
    <property type="term" value="C:plasma membrane"/>
    <property type="evidence" value="ECO:0007669"/>
    <property type="project" value="TreeGrafter"/>
</dbReference>
<comment type="subcellular location">
    <subcellularLocation>
        <location evidence="1">Membrane</location>
        <topology evidence="1">Single-pass membrane protein</topology>
    </subcellularLocation>
</comment>
<keyword evidence="4 6" id="KW-0472">Membrane</keyword>
<proteinExistence type="predicted"/>
<feature type="domain" description="Late embryogenesis abundant protein LEA-2 subgroup" evidence="7">
    <location>
        <begin position="105"/>
        <end position="196"/>
    </location>
</feature>
<dbReference type="InterPro" id="IPR044839">
    <property type="entry name" value="NDR1-like"/>
</dbReference>
<evidence type="ECO:0000256" key="3">
    <source>
        <dbReference type="ARBA" id="ARBA00022989"/>
    </source>
</evidence>
<protein>
    <recommendedName>
        <fullName evidence="7">Late embryogenesis abundant protein LEA-2 subgroup domain-containing protein</fullName>
    </recommendedName>
</protein>
<gene>
    <name evidence="8" type="ORF">QJS10_CPB21g00858</name>
</gene>
<comment type="caution">
    <text evidence="8">The sequence shown here is derived from an EMBL/GenBank/DDBJ whole genome shotgun (WGS) entry which is preliminary data.</text>
</comment>
<evidence type="ECO:0000256" key="1">
    <source>
        <dbReference type="ARBA" id="ARBA00004167"/>
    </source>
</evidence>
<accession>A0AAV9C662</accession>
<feature type="transmembrane region" description="Helical" evidence="6">
    <location>
        <begin position="51"/>
        <end position="70"/>
    </location>
</feature>
<evidence type="ECO:0000313" key="8">
    <source>
        <dbReference type="EMBL" id="KAK1284411.1"/>
    </source>
</evidence>
<keyword evidence="3 6" id="KW-1133">Transmembrane helix</keyword>
<evidence type="ECO:0000256" key="6">
    <source>
        <dbReference type="SAM" id="Phobius"/>
    </source>
</evidence>
<dbReference type="AlphaFoldDB" id="A0AAV9C662"/>
<evidence type="ECO:0000259" key="7">
    <source>
        <dbReference type="Pfam" id="PF03168"/>
    </source>
</evidence>
<dbReference type="Pfam" id="PF03168">
    <property type="entry name" value="LEA_2"/>
    <property type="match status" value="1"/>
</dbReference>
<dbReference type="GO" id="GO:0098542">
    <property type="term" value="P:defense response to other organism"/>
    <property type="evidence" value="ECO:0007669"/>
    <property type="project" value="InterPro"/>
</dbReference>
<name>A0AAV9C662_ACOCL</name>
<dbReference type="Proteomes" id="UP001180020">
    <property type="component" value="Unassembled WGS sequence"/>
</dbReference>
<feature type="compositionally biased region" description="Pro residues" evidence="5">
    <location>
        <begin position="1"/>
        <end position="13"/>
    </location>
</feature>
<dbReference type="PANTHER" id="PTHR31415:SF3">
    <property type="entry name" value="LATE EMBRYOGENESIS ABUNDANT (LEA) HYDROXYPROLINE-RICH GLYCOPROTEIN FAMILY"/>
    <property type="match status" value="1"/>
</dbReference>
<feature type="region of interest" description="Disordered" evidence="5">
    <location>
        <begin position="1"/>
        <end position="20"/>
    </location>
</feature>
<reference evidence="8" key="1">
    <citation type="journal article" date="2023" name="Nat. Commun.">
        <title>Diploid and tetraploid genomes of Acorus and the evolution of monocots.</title>
        <authorList>
            <person name="Ma L."/>
            <person name="Liu K.W."/>
            <person name="Li Z."/>
            <person name="Hsiao Y.Y."/>
            <person name="Qi Y."/>
            <person name="Fu T."/>
            <person name="Tang G.D."/>
            <person name="Zhang D."/>
            <person name="Sun W.H."/>
            <person name="Liu D.K."/>
            <person name="Li Y."/>
            <person name="Chen G.Z."/>
            <person name="Liu X.D."/>
            <person name="Liao X.Y."/>
            <person name="Jiang Y.T."/>
            <person name="Yu X."/>
            <person name="Hao Y."/>
            <person name="Huang J."/>
            <person name="Zhao X.W."/>
            <person name="Ke S."/>
            <person name="Chen Y.Y."/>
            <person name="Wu W.L."/>
            <person name="Hsu J.L."/>
            <person name="Lin Y.F."/>
            <person name="Huang M.D."/>
            <person name="Li C.Y."/>
            <person name="Huang L."/>
            <person name="Wang Z.W."/>
            <person name="Zhao X."/>
            <person name="Zhong W.Y."/>
            <person name="Peng D.H."/>
            <person name="Ahmad S."/>
            <person name="Lan S."/>
            <person name="Zhang J.S."/>
            <person name="Tsai W.C."/>
            <person name="Van de Peer Y."/>
            <person name="Liu Z.J."/>
        </authorList>
    </citation>
    <scope>NUCLEOTIDE SEQUENCE</scope>
    <source>
        <strain evidence="8">CP</strain>
    </source>
</reference>
<dbReference type="EMBL" id="JAUJYO010000021">
    <property type="protein sequence ID" value="KAK1284411.1"/>
    <property type="molecule type" value="Genomic_DNA"/>
</dbReference>
<dbReference type="PANTHER" id="PTHR31415">
    <property type="entry name" value="OS05G0367900 PROTEIN"/>
    <property type="match status" value="1"/>
</dbReference>
<evidence type="ECO:0000256" key="4">
    <source>
        <dbReference type="ARBA" id="ARBA00023136"/>
    </source>
</evidence>
<keyword evidence="9" id="KW-1185">Reference proteome</keyword>
<dbReference type="InterPro" id="IPR004864">
    <property type="entry name" value="LEA_2"/>
</dbReference>